<dbReference type="EMBL" id="FPCH01000004">
    <property type="protein sequence ID" value="SFV38869.1"/>
    <property type="molecule type" value="Genomic_DNA"/>
</dbReference>
<feature type="transmembrane region" description="Helical" evidence="7">
    <location>
        <begin position="114"/>
        <end position="135"/>
    </location>
</feature>
<keyword evidence="5 7" id="KW-1133">Transmembrane helix</keyword>
<dbReference type="RefSeq" id="WP_092869391.1">
    <property type="nucleotide sequence ID" value="NZ_FPCH01000004.1"/>
</dbReference>
<name>A0A1I7NW43_9HYPH</name>
<keyword evidence="2 7" id="KW-0813">Transport</keyword>
<dbReference type="Proteomes" id="UP000199423">
    <property type="component" value="Unassembled WGS sequence"/>
</dbReference>
<evidence type="ECO:0000256" key="4">
    <source>
        <dbReference type="ARBA" id="ARBA00022692"/>
    </source>
</evidence>
<comment type="subcellular location">
    <subcellularLocation>
        <location evidence="1 7">Cell membrane</location>
        <topology evidence="1 7">Multi-pass membrane protein</topology>
    </subcellularLocation>
</comment>
<feature type="transmembrane region" description="Helical" evidence="7">
    <location>
        <begin position="239"/>
        <end position="261"/>
    </location>
</feature>
<gene>
    <name evidence="9" type="ORF">SAMN04488557_3890</name>
</gene>
<dbReference type="InterPro" id="IPR035906">
    <property type="entry name" value="MetI-like_sf"/>
</dbReference>
<dbReference type="Gene3D" id="1.10.3720.10">
    <property type="entry name" value="MetI-like"/>
    <property type="match status" value="1"/>
</dbReference>
<accession>A0A1I7NW43</accession>
<evidence type="ECO:0000256" key="3">
    <source>
        <dbReference type="ARBA" id="ARBA00022475"/>
    </source>
</evidence>
<dbReference type="PROSITE" id="PS50928">
    <property type="entry name" value="ABC_TM1"/>
    <property type="match status" value="1"/>
</dbReference>
<dbReference type="AlphaFoldDB" id="A0A1I7NW43"/>
<feature type="transmembrane region" description="Helical" evidence="7">
    <location>
        <begin position="28"/>
        <end position="49"/>
    </location>
</feature>
<dbReference type="GO" id="GO:0055085">
    <property type="term" value="P:transmembrane transport"/>
    <property type="evidence" value="ECO:0007669"/>
    <property type="project" value="InterPro"/>
</dbReference>
<evidence type="ECO:0000256" key="7">
    <source>
        <dbReference type="RuleBase" id="RU363032"/>
    </source>
</evidence>
<evidence type="ECO:0000313" key="9">
    <source>
        <dbReference type="EMBL" id="SFV38869.1"/>
    </source>
</evidence>
<dbReference type="OrthoDB" id="8443696at2"/>
<sequence>MAPISTRIFSTPKPIAAPLGFTAALERLAWMAGSLLALAVLWQLIAVYVQNKYLPTPITVFDVLWRESASGDLWINTSATLARVAVAFVVSMFIGTAIGLALGRFKTADKFFDAWLILFLNLPALVTITLCYIWFGLTDIAAITAVALNKIPNVAVNMREGARSLSKDLDEMAKIYKFGWWKTLRHVTLPQLAPFFAASARSGLSLVWKIVLVVEAFGRSSGVGYRLSIAFQEFDVSTILAYALAFILIVQAIEFLLLQPLQARVSAWRR</sequence>
<dbReference type="GO" id="GO:0005886">
    <property type="term" value="C:plasma membrane"/>
    <property type="evidence" value="ECO:0007669"/>
    <property type="project" value="UniProtKB-SubCell"/>
</dbReference>
<dbReference type="PANTHER" id="PTHR30151">
    <property type="entry name" value="ALKANE SULFONATE ABC TRANSPORTER-RELATED, MEMBRANE SUBUNIT"/>
    <property type="match status" value="1"/>
</dbReference>
<dbReference type="Pfam" id="PF00528">
    <property type="entry name" value="BPD_transp_1"/>
    <property type="match status" value="1"/>
</dbReference>
<dbReference type="PANTHER" id="PTHR30151:SF38">
    <property type="entry name" value="ALIPHATIC SULFONATES TRANSPORT PERMEASE PROTEIN SSUC-RELATED"/>
    <property type="match status" value="1"/>
</dbReference>
<keyword evidence="10" id="KW-1185">Reference proteome</keyword>
<keyword evidence="4 7" id="KW-0812">Transmembrane</keyword>
<evidence type="ECO:0000259" key="8">
    <source>
        <dbReference type="PROSITE" id="PS50928"/>
    </source>
</evidence>
<keyword evidence="3" id="KW-1003">Cell membrane</keyword>
<reference evidence="10" key="1">
    <citation type="submission" date="2016-10" db="EMBL/GenBank/DDBJ databases">
        <authorList>
            <person name="Varghese N."/>
            <person name="Submissions S."/>
        </authorList>
    </citation>
    <scope>NUCLEOTIDE SEQUENCE [LARGE SCALE GENOMIC DNA]</scope>
    <source>
        <strain evidence="10">DSM 1565</strain>
    </source>
</reference>
<feature type="transmembrane region" description="Helical" evidence="7">
    <location>
        <begin position="81"/>
        <end position="102"/>
    </location>
</feature>
<evidence type="ECO:0000256" key="2">
    <source>
        <dbReference type="ARBA" id="ARBA00022448"/>
    </source>
</evidence>
<evidence type="ECO:0000313" key="10">
    <source>
        <dbReference type="Proteomes" id="UP000199423"/>
    </source>
</evidence>
<evidence type="ECO:0000256" key="1">
    <source>
        <dbReference type="ARBA" id="ARBA00004651"/>
    </source>
</evidence>
<evidence type="ECO:0000256" key="6">
    <source>
        <dbReference type="ARBA" id="ARBA00023136"/>
    </source>
</evidence>
<dbReference type="InterPro" id="IPR000515">
    <property type="entry name" value="MetI-like"/>
</dbReference>
<dbReference type="CDD" id="cd06261">
    <property type="entry name" value="TM_PBP2"/>
    <property type="match status" value="1"/>
</dbReference>
<dbReference type="STRING" id="51670.SAMN04488557_3890"/>
<feature type="domain" description="ABC transmembrane type-1" evidence="8">
    <location>
        <begin position="77"/>
        <end position="257"/>
    </location>
</feature>
<proteinExistence type="inferred from homology"/>
<dbReference type="SUPFAM" id="SSF161098">
    <property type="entry name" value="MetI-like"/>
    <property type="match status" value="1"/>
</dbReference>
<organism evidence="9 10">
    <name type="scientific">Hyphomicrobium facile</name>
    <dbReference type="NCBI Taxonomy" id="51670"/>
    <lineage>
        <taxon>Bacteria</taxon>
        <taxon>Pseudomonadati</taxon>
        <taxon>Pseudomonadota</taxon>
        <taxon>Alphaproteobacteria</taxon>
        <taxon>Hyphomicrobiales</taxon>
        <taxon>Hyphomicrobiaceae</taxon>
        <taxon>Hyphomicrobium</taxon>
    </lineage>
</organism>
<keyword evidence="6 7" id="KW-0472">Membrane</keyword>
<evidence type="ECO:0000256" key="5">
    <source>
        <dbReference type="ARBA" id="ARBA00022989"/>
    </source>
</evidence>
<comment type="similarity">
    <text evidence="7">Belongs to the binding-protein-dependent transport system permease family.</text>
</comment>
<protein>
    <submittedName>
        <fullName evidence="9">NitT/TauT family transport system permease protein</fullName>
    </submittedName>
</protein>